<evidence type="ECO:0000313" key="1">
    <source>
        <dbReference type="EMBL" id="RFU24276.1"/>
    </source>
</evidence>
<name>A0A3E2GT62_SCYLI</name>
<dbReference type="Proteomes" id="UP000258309">
    <property type="component" value="Unassembled WGS sequence"/>
</dbReference>
<feature type="non-terminal residue" evidence="1">
    <location>
        <position position="405"/>
    </location>
</feature>
<dbReference type="Gene3D" id="3.30.559.30">
    <property type="entry name" value="Nonribosomal peptide synthetase, condensation domain"/>
    <property type="match status" value="1"/>
</dbReference>
<accession>A0A3E2GT62</accession>
<protein>
    <recommendedName>
        <fullName evidence="3">Condensation domain-containing protein</fullName>
    </recommendedName>
</protein>
<proteinExistence type="predicted"/>
<dbReference type="EMBL" id="NCSJ02000475">
    <property type="protein sequence ID" value="RFU24276.1"/>
    <property type="molecule type" value="Genomic_DNA"/>
</dbReference>
<keyword evidence="2" id="KW-1185">Reference proteome</keyword>
<feature type="non-terminal residue" evidence="1">
    <location>
        <position position="1"/>
    </location>
</feature>
<evidence type="ECO:0000313" key="2">
    <source>
        <dbReference type="Proteomes" id="UP000258309"/>
    </source>
</evidence>
<dbReference type="PANTHER" id="PTHR42034:SF1">
    <property type="entry name" value="CONDENSATION DOMAIN-CONTAINING PROTEIN"/>
    <property type="match status" value="1"/>
</dbReference>
<organism evidence="1 2">
    <name type="scientific">Scytalidium lignicola</name>
    <name type="common">Hyphomycete</name>
    <dbReference type="NCBI Taxonomy" id="5539"/>
    <lineage>
        <taxon>Eukaryota</taxon>
        <taxon>Fungi</taxon>
        <taxon>Dikarya</taxon>
        <taxon>Ascomycota</taxon>
        <taxon>Pezizomycotina</taxon>
        <taxon>Leotiomycetes</taxon>
        <taxon>Leotiomycetes incertae sedis</taxon>
        <taxon>Scytalidium</taxon>
    </lineage>
</organism>
<reference evidence="1 2" key="1">
    <citation type="submission" date="2018-05" db="EMBL/GenBank/DDBJ databases">
        <title>Draft genome sequence of Scytalidium lignicola DSM 105466, a ubiquitous saprotrophic fungus.</title>
        <authorList>
            <person name="Buettner E."/>
            <person name="Gebauer A.M."/>
            <person name="Hofrichter M."/>
            <person name="Liers C."/>
            <person name="Kellner H."/>
        </authorList>
    </citation>
    <scope>NUCLEOTIDE SEQUENCE [LARGE SCALE GENOMIC DNA]</scope>
    <source>
        <strain evidence="1 2">DSM 105466</strain>
    </source>
</reference>
<sequence>MPKRLKWELSWSGSAAVPRALVQTSPGTFRKECDSEEKFYRSMALAFNKLEKEHWCIYCLYALRFEPSFTGACSTVDALRQVWKALRFEYPGLSVVPEGFTTVYVLPDTSKVEDWANQTFVESTSILARPPELEAIPWTTEIRNLSPSMEDAVGPPEPTSSVMEEIARSIIETFHKSILNNCGLPYKGDLTTIPIVSTRSAVVFSKESTSAFVTACKARNISVTAAIHVALAETVFGVSLEDKDYSTVMSVNLRKYLQPPYRTQAHACQTYVSSIAPTVLRNSTFSKRTAVLMNDYKNWHTDEHMISLRLLYKHHAAAILDRKGPPLAPPSGVFLSSLSVMLLYPWTFKGRLNLSINYNEAYYNDLTARDVLNSVHTVLETESWSPTMVAYAAPYSGSLKSTVNI</sequence>
<dbReference type="PANTHER" id="PTHR42034">
    <property type="entry name" value="CHROMOSOME 7, WHOLE GENOME SHOTGUN SEQUENCE-RELATED"/>
    <property type="match status" value="1"/>
</dbReference>
<dbReference type="AlphaFoldDB" id="A0A3E2GT62"/>
<dbReference type="Gene3D" id="3.30.559.10">
    <property type="entry name" value="Chloramphenicol acetyltransferase-like domain"/>
    <property type="match status" value="1"/>
</dbReference>
<comment type="caution">
    <text evidence="1">The sequence shown here is derived from an EMBL/GenBank/DDBJ whole genome shotgun (WGS) entry which is preliminary data.</text>
</comment>
<dbReference type="SUPFAM" id="SSF52777">
    <property type="entry name" value="CoA-dependent acyltransferases"/>
    <property type="match status" value="1"/>
</dbReference>
<dbReference type="STRING" id="5539.A0A3E2GT62"/>
<gene>
    <name evidence="1" type="ORF">B7463_g12063</name>
</gene>
<dbReference type="OrthoDB" id="2548233at2759"/>
<evidence type="ECO:0008006" key="3">
    <source>
        <dbReference type="Google" id="ProtNLM"/>
    </source>
</evidence>
<dbReference type="OMA" id="TGREHWG"/>
<dbReference type="InterPro" id="IPR023213">
    <property type="entry name" value="CAT-like_dom_sf"/>
</dbReference>